<feature type="coiled-coil region" evidence="1">
    <location>
        <begin position="209"/>
        <end position="273"/>
    </location>
</feature>
<keyword evidence="1" id="KW-0175">Coiled coil</keyword>
<feature type="coiled-coil region" evidence="1">
    <location>
        <begin position="332"/>
        <end position="406"/>
    </location>
</feature>
<dbReference type="Pfam" id="PF10088">
    <property type="entry name" value="DUF2326"/>
    <property type="match status" value="1"/>
</dbReference>
<dbReference type="Proteomes" id="UP001236569">
    <property type="component" value="Unassembled WGS sequence"/>
</dbReference>
<accession>A0ABT6YVX4</accession>
<gene>
    <name evidence="3" type="ORF">QM480_23125</name>
</gene>
<dbReference type="RefSeq" id="WP_283371927.1">
    <property type="nucleotide sequence ID" value="NZ_JASHID010000026.1"/>
</dbReference>
<keyword evidence="4" id="KW-1185">Reference proteome</keyword>
<name>A0ABT6YVX4_9BACT</name>
<feature type="domain" description="DUF2326" evidence="2">
    <location>
        <begin position="435"/>
        <end position="570"/>
    </location>
</feature>
<evidence type="ECO:0000256" key="1">
    <source>
        <dbReference type="SAM" id="Coils"/>
    </source>
</evidence>
<protein>
    <submittedName>
        <fullName evidence="3">DUF2326 domain-containing protein</fullName>
    </submittedName>
</protein>
<evidence type="ECO:0000313" key="3">
    <source>
        <dbReference type="EMBL" id="MDI9867253.1"/>
    </source>
</evidence>
<organism evidence="3 4">
    <name type="scientific">Flectobacillus longus</name>
    <dbReference type="NCBI Taxonomy" id="2984207"/>
    <lineage>
        <taxon>Bacteria</taxon>
        <taxon>Pseudomonadati</taxon>
        <taxon>Bacteroidota</taxon>
        <taxon>Cytophagia</taxon>
        <taxon>Cytophagales</taxon>
        <taxon>Flectobacillaceae</taxon>
        <taxon>Flectobacillus</taxon>
    </lineage>
</organism>
<dbReference type="Gene3D" id="3.40.50.300">
    <property type="entry name" value="P-loop containing nucleotide triphosphate hydrolases"/>
    <property type="match status" value="1"/>
</dbReference>
<proteinExistence type="predicted"/>
<dbReference type="EMBL" id="JASHID010000026">
    <property type="protein sequence ID" value="MDI9867253.1"/>
    <property type="molecule type" value="Genomic_DNA"/>
</dbReference>
<evidence type="ECO:0000313" key="4">
    <source>
        <dbReference type="Proteomes" id="UP001236569"/>
    </source>
</evidence>
<comment type="caution">
    <text evidence="3">The sequence shown here is derived from an EMBL/GenBank/DDBJ whole genome shotgun (WGS) entry which is preliminary data.</text>
</comment>
<evidence type="ECO:0000259" key="2">
    <source>
        <dbReference type="Pfam" id="PF10088"/>
    </source>
</evidence>
<dbReference type="InterPro" id="IPR027417">
    <property type="entry name" value="P-loop_NTPase"/>
</dbReference>
<reference evidence="3 4" key="1">
    <citation type="submission" date="2023-05" db="EMBL/GenBank/DDBJ databases">
        <title>Novel species of genus Flectobacillus isolated from stream in China.</title>
        <authorList>
            <person name="Lu H."/>
        </authorList>
    </citation>
    <scope>NUCLEOTIDE SEQUENCE [LARGE SCALE GENOMIC DNA]</scope>
    <source>
        <strain evidence="3 4">DC10W</strain>
    </source>
</reference>
<dbReference type="InterPro" id="IPR018760">
    <property type="entry name" value="DUF2326"/>
</dbReference>
<sequence length="575" mass="67631">MIKINRLYSEPEIFTPISFDFGVNIILGEKSEKTNKKIGVGKSVCIEFINFCLLKRISDSRLNLIPKKNAEIIDSQIKLNFDFNNKKVIISRSISKPEQVSIQIDGEHIHFDKLDDASEYLGNLYFEKYRANTKRLSFRNLLQPIIRDERSEFKDLIQCFDTIKRIPLDYSPHLFFLNLGLEKYTELKKLNKEIDVKNTVFKETKKFVTNNNEIKIQDAKAHLNELESEVGKVNKAIENLKTNESFELIQEDLVKLEAKLADLRTKQQAIKFEIKQIDSFPKPESIDDNDLKIIFNQFKKGLGDLVEKSLDDLKEFKNKIDGFRNSIVNDRLTSLKSELSEINSIVRKLDEEHSEKIALLDNGEVLKDLKTSIRVFNEKNRELNNLRSLIQKYDESERIKKKLETEKSVLISDLEEELYKNQEMLKSFKESILNIHERIMGNREAHFEIKTTKNQNVIDFIMRIDDDGSHSTERMKVFIYDISLMLNEYTRNNHPRFLIHDNIFEDDDSIEKSLNFLFEYNRKTPNEFQYIVTLNSDLIESASENRRLQFDLDDLKRAVFTKDNRFLGVKYNETQ</sequence>